<sequence length="72" mass="7885">MQDLPFANSGRLRFAYGSRGLRLLRAIDGLASGIGSATTWSWVSRRHDSTKAYVDGHSLKCRLPKPIGGIIK</sequence>
<dbReference type="Proteomes" id="UP000005952">
    <property type="component" value="Chromosome"/>
</dbReference>
<evidence type="ECO:0000313" key="1">
    <source>
        <dbReference type="EMBL" id="AGK56601.1"/>
    </source>
</evidence>
<gene>
    <name evidence="1" type="ORF">HYPDE_24578</name>
</gene>
<reference evidence="1 2" key="1">
    <citation type="journal article" date="2013" name="Genome Announc.">
        <title>Genome sequences for three denitrifying bacterial strains isolated from a uranium- and nitrate-contaminated subsurface environment.</title>
        <authorList>
            <person name="Venkatramanan R."/>
            <person name="Prakash O."/>
            <person name="Woyke T."/>
            <person name="Chain P."/>
            <person name="Goodwin L.A."/>
            <person name="Watson D."/>
            <person name="Brooks S."/>
            <person name="Kostka J.E."/>
            <person name="Green S.J."/>
        </authorList>
    </citation>
    <scope>NUCLEOTIDE SEQUENCE [LARGE SCALE GENOMIC DNA]</scope>
    <source>
        <strain evidence="1 2">1NES1</strain>
    </source>
</reference>
<dbReference type="EMBL" id="CP005587">
    <property type="protein sequence ID" value="AGK56601.1"/>
    <property type="molecule type" value="Genomic_DNA"/>
</dbReference>
<evidence type="ECO:0000313" key="2">
    <source>
        <dbReference type="Proteomes" id="UP000005952"/>
    </source>
</evidence>
<accession>N0B7V1</accession>
<organism evidence="1 2">
    <name type="scientific">Hyphomicrobium denitrificans 1NES1</name>
    <dbReference type="NCBI Taxonomy" id="670307"/>
    <lineage>
        <taxon>Bacteria</taxon>
        <taxon>Pseudomonadati</taxon>
        <taxon>Pseudomonadota</taxon>
        <taxon>Alphaproteobacteria</taxon>
        <taxon>Hyphomicrobiales</taxon>
        <taxon>Hyphomicrobiaceae</taxon>
        <taxon>Hyphomicrobium</taxon>
    </lineage>
</organism>
<dbReference type="AlphaFoldDB" id="N0B7V1"/>
<dbReference type="HOGENOM" id="CLU_2716937_0_0_5"/>
<protein>
    <submittedName>
        <fullName evidence="1">Uncharacterized protein</fullName>
    </submittedName>
</protein>
<dbReference type="STRING" id="670307.HYPDE_24578"/>
<name>N0B7V1_9HYPH</name>
<proteinExistence type="predicted"/>
<dbReference type="KEGG" id="hdt:HYPDE_24578"/>
<keyword evidence="2" id="KW-1185">Reference proteome</keyword>